<dbReference type="RefSeq" id="WP_242166300.1">
    <property type="nucleotide sequence ID" value="NZ_JAJMLW010000004.1"/>
</dbReference>
<gene>
    <name evidence="2" type="ORF">LPT13_10490</name>
</gene>
<reference evidence="2" key="1">
    <citation type="submission" date="2021-11" db="EMBL/GenBank/DDBJ databases">
        <title>A Novel Adlercreutzia Species, isolated from a Allomyrina dichotoma larva feces.</title>
        <authorList>
            <person name="Suh M.K."/>
        </authorList>
    </citation>
    <scope>NUCLEOTIDE SEQUENCE</scope>
    <source>
        <strain evidence="2">JBNU-10</strain>
    </source>
</reference>
<feature type="region of interest" description="Disordered" evidence="1">
    <location>
        <begin position="88"/>
        <end position="116"/>
    </location>
</feature>
<proteinExistence type="predicted"/>
<organism evidence="2 3">
    <name type="scientific">Adlercreutzia faecimuris</name>
    <dbReference type="NCBI Taxonomy" id="2897341"/>
    <lineage>
        <taxon>Bacteria</taxon>
        <taxon>Bacillati</taxon>
        <taxon>Actinomycetota</taxon>
        <taxon>Coriobacteriia</taxon>
        <taxon>Eggerthellales</taxon>
        <taxon>Eggerthellaceae</taxon>
        <taxon>Adlercreutzia</taxon>
    </lineage>
</organism>
<evidence type="ECO:0000313" key="2">
    <source>
        <dbReference type="EMBL" id="MCI2242773.1"/>
    </source>
</evidence>
<name>A0ABS9WIR9_9ACTN</name>
<comment type="caution">
    <text evidence="2">The sequence shown here is derived from an EMBL/GenBank/DDBJ whole genome shotgun (WGS) entry which is preliminary data.</text>
</comment>
<dbReference type="Proteomes" id="UP001430755">
    <property type="component" value="Unassembled WGS sequence"/>
</dbReference>
<accession>A0ABS9WIR9</accession>
<evidence type="ECO:0000256" key="1">
    <source>
        <dbReference type="SAM" id="MobiDB-lite"/>
    </source>
</evidence>
<keyword evidence="3" id="KW-1185">Reference proteome</keyword>
<protein>
    <submittedName>
        <fullName evidence="2">Uncharacterized protein</fullName>
    </submittedName>
</protein>
<sequence>MCPVCRTTLFEDMEVCYGCLYRFGSEPALEKAARQLEEGPAKADGGAGGAGDLRRWAVRLEVRSWSNPDQVWTAELIPPYEDGGAAALPVRARPGGSGPGSAPAAAAAVPEAAAAV</sequence>
<evidence type="ECO:0000313" key="3">
    <source>
        <dbReference type="Proteomes" id="UP001430755"/>
    </source>
</evidence>
<dbReference type="EMBL" id="JAJMLW010000004">
    <property type="protein sequence ID" value="MCI2242773.1"/>
    <property type="molecule type" value="Genomic_DNA"/>
</dbReference>
<feature type="compositionally biased region" description="Low complexity" evidence="1">
    <location>
        <begin position="89"/>
        <end position="116"/>
    </location>
</feature>